<evidence type="ECO:0000256" key="4">
    <source>
        <dbReference type="ARBA" id="ARBA00023136"/>
    </source>
</evidence>
<proteinExistence type="inferred from homology"/>
<dbReference type="STRING" id="488533.SAMN04487960_10673"/>
<evidence type="ECO:0000313" key="9">
    <source>
        <dbReference type="Proteomes" id="UP000199675"/>
    </source>
</evidence>
<reference evidence="8 9" key="1">
    <citation type="submission" date="2016-10" db="EMBL/GenBank/DDBJ databases">
        <authorList>
            <person name="de Groot N.N."/>
        </authorList>
    </citation>
    <scope>NUCLEOTIDE SEQUENCE [LARGE SCALE GENOMIC DNA]</scope>
    <source>
        <strain evidence="8 9">CGMCC 1.7059</strain>
    </source>
</reference>
<protein>
    <recommendedName>
        <fullName evidence="7">Flagellar protein</fullName>
    </recommendedName>
</protein>
<evidence type="ECO:0000256" key="2">
    <source>
        <dbReference type="ARBA" id="ARBA00022692"/>
    </source>
</evidence>
<keyword evidence="8" id="KW-0969">Cilium</keyword>
<dbReference type="InterPro" id="IPR022781">
    <property type="entry name" value="Flagellar_biosynth_FliO"/>
</dbReference>
<keyword evidence="9" id="KW-1185">Reference proteome</keyword>
<evidence type="ECO:0000256" key="3">
    <source>
        <dbReference type="ARBA" id="ARBA00022989"/>
    </source>
</evidence>
<organism evidence="8 9">
    <name type="scientific">Marinobacter mobilis</name>
    <dbReference type="NCBI Taxonomy" id="488533"/>
    <lineage>
        <taxon>Bacteria</taxon>
        <taxon>Pseudomonadati</taxon>
        <taxon>Pseudomonadota</taxon>
        <taxon>Gammaproteobacteria</taxon>
        <taxon>Pseudomonadales</taxon>
        <taxon>Marinobacteraceae</taxon>
        <taxon>Marinobacter</taxon>
    </lineage>
</organism>
<evidence type="ECO:0000313" key="8">
    <source>
        <dbReference type="EMBL" id="SDX08572.1"/>
    </source>
</evidence>
<keyword evidence="8" id="KW-0282">Flagellum</keyword>
<keyword evidence="1 7" id="KW-1003">Cell membrane</keyword>
<dbReference type="PANTHER" id="PTHR38766">
    <property type="entry name" value="FLAGELLAR PROTEIN FLIO"/>
    <property type="match status" value="1"/>
</dbReference>
<dbReference type="AlphaFoldDB" id="A0A1H2YTQ1"/>
<keyword evidence="8" id="KW-0966">Cell projection</keyword>
<gene>
    <name evidence="8" type="ORF">SAMN04487960_10673</name>
</gene>
<accession>A0A1H2YTQ1</accession>
<comment type="similarity">
    <text evidence="6 7">Belongs to the FliO/MopB family.</text>
</comment>
<keyword evidence="3 7" id="KW-1133">Transmembrane helix</keyword>
<evidence type="ECO:0000256" key="7">
    <source>
        <dbReference type="RuleBase" id="RU362064"/>
    </source>
</evidence>
<keyword evidence="5 7" id="KW-0975">Bacterial flagellum</keyword>
<sequence length="138" mass="14236">MLPALSSAAESTPQAPSPVPGAVGSLASLGLGLLVVIALIFGCAWLVRRMSGLAGMNNQLMKVVAVMNLGTRERIALLDVGGKQILVGITPSTIRTLHVFDEPIANPADLDSSDFARRLQGMIGKSWKGGAASDGEPS</sequence>
<dbReference type="NCBIfam" id="TIGR03500">
    <property type="entry name" value="FliO_TIGR"/>
    <property type="match status" value="1"/>
</dbReference>
<comment type="subcellular location">
    <subcellularLocation>
        <location evidence="7">Cell membrane</location>
    </subcellularLocation>
    <subcellularLocation>
        <location evidence="7">Bacterial flagellum basal body</location>
    </subcellularLocation>
</comment>
<dbReference type="EMBL" id="FNNE01000006">
    <property type="protein sequence ID" value="SDX08572.1"/>
    <property type="molecule type" value="Genomic_DNA"/>
</dbReference>
<dbReference type="GO" id="GO:0005886">
    <property type="term" value="C:plasma membrane"/>
    <property type="evidence" value="ECO:0007669"/>
    <property type="project" value="UniProtKB-SubCell"/>
</dbReference>
<evidence type="ECO:0000256" key="1">
    <source>
        <dbReference type="ARBA" id="ARBA00022475"/>
    </source>
</evidence>
<dbReference type="InterPro" id="IPR052205">
    <property type="entry name" value="FliO/MopB"/>
</dbReference>
<keyword evidence="4 7" id="KW-0472">Membrane</keyword>
<name>A0A1H2YTQ1_9GAMM</name>
<feature type="transmembrane region" description="Helical" evidence="7">
    <location>
        <begin position="26"/>
        <end position="47"/>
    </location>
</feature>
<dbReference type="Proteomes" id="UP000199675">
    <property type="component" value="Unassembled WGS sequence"/>
</dbReference>
<keyword evidence="2 7" id="KW-0812">Transmembrane</keyword>
<dbReference type="PANTHER" id="PTHR38766:SF1">
    <property type="entry name" value="FLAGELLAR PROTEIN FLIO"/>
    <property type="match status" value="1"/>
</dbReference>
<dbReference type="GO" id="GO:0044781">
    <property type="term" value="P:bacterial-type flagellum organization"/>
    <property type="evidence" value="ECO:0007669"/>
    <property type="project" value="UniProtKB-UniRule"/>
</dbReference>
<dbReference type="GO" id="GO:0009425">
    <property type="term" value="C:bacterial-type flagellum basal body"/>
    <property type="evidence" value="ECO:0007669"/>
    <property type="project" value="UniProtKB-SubCell"/>
</dbReference>
<evidence type="ECO:0000256" key="6">
    <source>
        <dbReference type="ARBA" id="ARBA00037937"/>
    </source>
</evidence>
<dbReference type="Pfam" id="PF04347">
    <property type="entry name" value="FliO"/>
    <property type="match status" value="1"/>
</dbReference>
<evidence type="ECO:0000256" key="5">
    <source>
        <dbReference type="ARBA" id="ARBA00023143"/>
    </source>
</evidence>